<proteinExistence type="predicted"/>
<dbReference type="InterPro" id="IPR037883">
    <property type="entry name" value="Knr4/Smi1-like_sf"/>
</dbReference>
<dbReference type="KEGG" id="ctae:BGI42_01465"/>
<evidence type="ECO:0008006" key="3">
    <source>
        <dbReference type="Google" id="ProtNLM"/>
    </source>
</evidence>
<organism evidence="1 2">
    <name type="scientific">Clostridium taeniosporum</name>
    <dbReference type="NCBI Taxonomy" id="394958"/>
    <lineage>
        <taxon>Bacteria</taxon>
        <taxon>Bacillati</taxon>
        <taxon>Bacillota</taxon>
        <taxon>Clostridia</taxon>
        <taxon>Eubacteriales</taxon>
        <taxon>Clostridiaceae</taxon>
        <taxon>Clostridium</taxon>
    </lineage>
</organism>
<dbReference type="RefSeq" id="WP_069678637.1">
    <property type="nucleotide sequence ID" value="NZ_CP017253.2"/>
</dbReference>
<evidence type="ECO:0000313" key="1">
    <source>
        <dbReference type="EMBL" id="AOR22476.1"/>
    </source>
</evidence>
<dbReference type="OrthoDB" id="6058590at2"/>
<dbReference type="Proteomes" id="UP000094652">
    <property type="component" value="Chromosome"/>
</dbReference>
<name>A0A1D7XGK7_9CLOT</name>
<dbReference type="EMBL" id="CP017253">
    <property type="protein sequence ID" value="AOR22476.1"/>
    <property type="molecule type" value="Genomic_DNA"/>
</dbReference>
<evidence type="ECO:0000313" key="2">
    <source>
        <dbReference type="Proteomes" id="UP000094652"/>
    </source>
</evidence>
<sequence>MNIEFLEDKLTSYKFKYPEPFLKVIKLNLVDFDQWYIMDEERVINTLKGLRERYPNRKLIPFARRDDNDDIACFEANKGERVQIIHDFASVGYEQRKEYNCFWDWLTEAIKVMIEYNKE</sequence>
<protein>
    <recommendedName>
        <fullName evidence="3">SMI1/KNR4 family protein</fullName>
    </recommendedName>
</protein>
<keyword evidence="2" id="KW-1185">Reference proteome</keyword>
<gene>
    <name evidence="1" type="ORF">BGI42_01465</name>
</gene>
<accession>A0A1D7XGK7</accession>
<dbReference type="STRING" id="394958.BGI42_01465"/>
<dbReference type="SUPFAM" id="SSF160631">
    <property type="entry name" value="SMI1/KNR4-like"/>
    <property type="match status" value="1"/>
</dbReference>
<reference evidence="2" key="1">
    <citation type="submission" date="2016-09" db="EMBL/GenBank/DDBJ databases">
        <title>Genomics of Clostridium taeniosporum, an organism which forms endospores with ribbon-like appendages.</title>
        <authorList>
            <person name="Walker J.R."/>
        </authorList>
    </citation>
    <scope>NUCLEOTIDE SEQUENCE [LARGE SCALE GENOMIC DNA]</scope>
    <source>
        <strain evidence="2">1/k</strain>
    </source>
</reference>
<dbReference type="AlphaFoldDB" id="A0A1D7XGK7"/>